<gene>
    <name evidence="1" type="ORF">BT67DRAFT_208435</name>
</gene>
<evidence type="ECO:0000313" key="1">
    <source>
        <dbReference type="EMBL" id="KAK4130718.1"/>
    </source>
</evidence>
<reference evidence="1" key="1">
    <citation type="journal article" date="2023" name="Mol. Phylogenet. Evol.">
        <title>Genome-scale phylogeny and comparative genomics of the fungal order Sordariales.</title>
        <authorList>
            <person name="Hensen N."/>
            <person name="Bonometti L."/>
            <person name="Westerberg I."/>
            <person name="Brannstrom I.O."/>
            <person name="Guillou S."/>
            <person name="Cros-Aarteil S."/>
            <person name="Calhoun S."/>
            <person name="Haridas S."/>
            <person name="Kuo A."/>
            <person name="Mondo S."/>
            <person name="Pangilinan J."/>
            <person name="Riley R."/>
            <person name="LaButti K."/>
            <person name="Andreopoulos B."/>
            <person name="Lipzen A."/>
            <person name="Chen C."/>
            <person name="Yan M."/>
            <person name="Daum C."/>
            <person name="Ng V."/>
            <person name="Clum A."/>
            <person name="Steindorff A."/>
            <person name="Ohm R.A."/>
            <person name="Martin F."/>
            <person name="Silar P."/>
            <person name="Natvig D.O."/>
            <person name="Lalanne C."/>
            <person name="Gautier V."/>
            <person name="Ament-Velasquez S.L."/>
            <person name="Kruys A."/>
            <person name="Hutchinson M.I."/>
            <person name="Powell A.J."/>
            <person name="Barry K."/>
            <person name="Miller A.N."/>
            <person name="Grigoriev I.V."/>
            <person name="Debuchy R."/>
            <person name="Gladieux P."/>
            <person name="Hiltunen Thoren M."/>
            <person name="Johannesson H."/>
        </authorList>
    </citation>
    <scope>NUCLEOTIDE SEQUENCE</scope>
    <source>
        <strain evidence="1">CBS 123565</strain>
    </source>
</reference>
<organism evidence="1 2">
    <name type="scientific">Trichocladium antarcticum</name>
    <dbReference type="NCBI Taxonomy" id="1450529"/>
    <lineage>
        <taxon>Eukaryota</taxon>
        <taxon>Fungi</taxon>
        <taxon>Dikarya</taxon>
        <taxon>Ascomycota</taxon>
        <taxon>Pezizomycotina</taxon>
        <taxon>Sordariomycetes</taxon>
        <taxon>Sordariomycetidae</taxon>
        <taxon>Sordariales</taxon>
        <taxon>Chaetomiaceae</taxon>
        <taxon>Trichocladium</taxon>
    </lineage>
</organism>
<sequence>MQCCFRASLTSGVVGGLCRGVFSSSFFVFPVEAPSFLFGTKLPHRDDSTSIWTAHPSDHLLGLPQVRTWPTEHASAMQEDRCGQPDALRAVCSRIEHWDGSSDGETLRMQFGSPWSLRWGEGDW</sequence>
<name>A0AAN6ZAK5_9PEZI</name>
<dbReference type="AlphaFoldDB" id="A0AAN6ZAK5"/>
<comment type="caution">
    <text evidence="1">The sequence shown here is derived from an EMBL/GenBank/DDBJ whole genome shotgun (WGS) entry which is preliminary data.</text>
</comment>
<reference evidence="1" key="2">
    <citation type="submission" date="2023-05" db="EMBL/GenBank/DDBJ databases">
        <authorList>
            <consortium name="Lawrence Berkeley National Laboratory"/>
            <person name="Steindorff A."/>
            <person name="Hensen N."/>
            <person name="Bonometti L."/>
            <person name="Westerberg I."/>
            <person name="Brannstrom I.O."/>
            <person name="Guillou S."/>
            <person name="Cros-Aarteil S."/>
            <person name="Calhoun S."/>
            <person name="Haridas S."/>
            <person name="Kuo A."/>
            <person name="Mondo S."/>
            <person name="Pangilinan J."/>
            <person name="Riley R."/>
            <person name="Labutti K."/>
            <person name="Andreopoulos B."/>
            <person name="Lipzen A."/>
            <person name="Chen C."/>
            <person name="Yanf M."/>
            <person name="Daum C."/>
            <person name="Ng V."/>
            <person name="Clum A."/>
            <person name="Ohm R."/>
            <person name="Martin F."/>
            <person name="Silar P."/>
            <person name="Natvig D."/>
            <person name="Lalanne C."/>
            <person name="Gautier V."/>
            <person name="Ament-Velasquez S.L."/>
            <person name="Kruys A."/>
            <person name="Hutchinson M.I."/>
            <person name="Powell A.J."/>
            <person name="Barry K."/>
            <person name="Miller A.N."/>
            <person name="Grigoriev I.V."/>
            <person name="Debuchy R."/>
            <person name="Gladieux P."/>
            <person name="Thoren M.H."/>
            <person name="Johannesson H."/>
        </authorList>
    </citation>
    <scope>NUCLEOTIDE SEQUENCE</scope>
    <source>
        <strain evidence="1">CBS 123565</strain>
    </source>
</reference>
<keyword evidence="2" id="KW-1185">Reference proteome</keyword>
<evidence type="ECO:0000313" key="2">
    <source>
        <dbReference type="Proteomes" id="UP001304895"/>
    </source>
</evidence>
<protein>
    <submittedName>
        <fullName evidence="1">Uncharacterized protein</fullName>
    </submittedName>
</protein>
<proteinExistence type="predicted"/>
<accession>A0AAN6ZAK5</accession>
<dbReference type="EMBL" id="MU853432">
    <property type="protein sequence ID" value="KAK4130718.1"/>
    <property type="molecule type" value="Genomic_DNA"/>
</dbReference>
<dbReference type="Proteomes" id="UP001304895">
    <property type="component" value="Unassembled WGS sequence"/>
</dbReference>